<evidence type="ECO:0000313" key="2">
    <source>
        <dbReference type="Proteomes" id="UP000830375"/>
    </source>
</evidence>
<evidence type="ECO:0000313" key="1">
    <source>
        <dbReference type="EMBL" id="KAI2645966.1"/>
    </source>
</evidence>
<proteinExistence type="predicted"/>
<dbReference type="Proteomes" id="UP000830375">
    <property type="component" value="Unassembled WGS sequence"/>
</dbReference>
<sequence length="236" mass="26532">MQQWQRQKKSSPKGRLKVTFFGEAGVDCGALKMIAEIETRLFIGGVDKKKREKSSLLSQQLGSFCFIHCGIRSAGEIMAVSLAQGGPPPFFFLHEWCFQYLCSGDYDSIQIWNSPLLIEKVNSTDDLSELTDEILSCGYTGKLSADMKSNTIRAIVLHSTMRVVPTLDQLRKGLQLYDFRNVMEMHPDLCLPLFVPGEKDDGKPLWFLWCLHNEDMLNVTLSLLIKGVIGCPFSTS</sequence>
<organism evidence="1 2">
    <name type="scientific">Labeo rohita</name>
    <name type="common">Indian major carp</name>
    <name type="synonym">Cyprinus rohita</name>
    <dbReference type="NCBI Taxonomy" id="84645"/>
    <lineage>
        <taxon>Eukaryota</taxon>
        <taxon>Metazoa</taxon>
        <taxon>Chordata</taxon>
        <taxon>Craniata</taxon>
        <taxon>Vertebrata</taxon>
        <taxon>Euteleostomi</taxon>
        <taxon>Actinopterygii</taxon>
        <taxon>Neopterygii</taxon>
        <taxon>Teleostei</taxon>
        <taxon>Ostariophysi</taxon>
        <taxon>Cypriniformes</taxon>
        <taxon>Cyprinidae</taxon>
        <taxon>Labeoninae</taxon>
        <taxon>Labeonini</taxon>
        <taxon>Labeo</taxon>
    </lineage>
</organism>
<reference evidence="1 2" key="1">
    <citation type="submission" date="2022-01" db="EMBL/GenBank/DDBJ databases">
        <title>A high-quality chromosome-level genome assembly of rohu carp, Labeo rohita.</title>
        <authorList>
            <person name="Arick M.A. II"/>
            <person name="Hsu C.-Y."/>
            <person name="Magbanua Z."/>
            <person name="Pechanova O."/>
            <person name="Grover C."/>
            <person name="Miller E."/>
            <person name="Thrash A."/>
            <person name="Ezzel L."/>
            <person name="Alam S."/>
            <person name="Benzie J."/>
            <person name="Hamilton M."/>
            <person name="Karsi A."/>
            <person name="Lawrence M.L."/>
            <person name="Peterson D.G."/>
        </authorList>
    </citation>
    <scope>NUCLEOTIDE SEQUENCE [LARGE SCALE GENOMIC DNA]</scope>
    <source>
        <strain evidence="2">BAU-BD-2019</strain>
        <tissue evidence="1">Blood</tissue>
    </source>
</reference>
<dbReference type="EMBL" id="JACTAM010002123">
    <property type="protein sequence ID" value="KAI2645966.1"/>
    <property type="molecule type" value="Genomic_DNA"/>
</dbReference>
<comment type="caution">
    <text evidence="1">The sequence shown here is derived from an EMBL/GenBank/DDBJ whole genome shotgun (WGS) entry which is preliminary data.</text>
</comment>
<protein>
    <submittedName>
        <fullName evidence="1">G2/M phase-specific E3 ubiquitin-protein ligase</fullName>
    </submittedName>
</protein>
<accession>A0ABQ8L5C8</accession>
<keyword evidence="2" id="KW-1185">Reference proteome</keyword>
<name>A0ABQ8L5C8_LABRO</name>
<gene>
    <name evidence="1" type="ORF">H4Q32_025325</name>
</gene>